<evidence type="ECO:0000256" key="3">
    <source>
        <dbReference type="ARBA" id="ARBA00022832"/>
    </source>
</evidence>
<proteinExistence type="inferred from homology"/>
<comment type="similarity">
    <text evidence="2 7">Belongs to the enoyl-CoA hydratase/isomerase family.</text>
</comment>
<keyword evidence="4" id="KW-0443">Lipid metabolism</keyword>
<keyword evidence="8" id="KW-1133">Transmembrane helix</keyword>
<organism evidence="9 10">
    <name type="scientific">Mycolicibacterium chubuense (strain NBB4)</name>
    <name type="common">Mycobacterium chubuense</name>
    <dbReference type="NCBI Taxonomy" id="710421"/>
    <lineage>
        <taxon>Bacteria</taxon>
        <taxon>Bacillati</taxon>
        <taxon>Actinomycetota</taxon>
        <taxon>Actinomycetes</taxon>
        <taxon>Mycobacteriales</taxon>
        <taxon>Mycobacteriaceae</taxon>
        <taxon>Mycolicibacterium</taxon>
    </lineage>
</organism>
<reference evidence="9 10" key="1">
    <citation type="submission" date="2012-06" db="EMBL/GenBank/DDBJ databases">
        <title>Complete sequence of chromosome of Mycobacterium chubuense NBB4.</title>
        <authorList>
            <consortium name="US DOE Joint Genome Institute"/>
            <person name="Lucas S."/>
            <person name="Han J."/>
            <person name="Lapidus A."/>
            <person name="Cheng J.-F."/>
            <person name="Goodwin L."/>
            <person name="Pitluck S."/>
            <person name="Peters L."/>
            <person name="Mikhailova N."/>
            <person name="Teshima H."/>
            <person name="Detter J.C."/>
            <person name="Han C."/>
            <person name="Tapia R."/>
            <person name="Land M."/>
            <person name="Hauser L."/>
            <person name="Kyrpides N."/>
            <person name="Ivanova N."/>
            <person name="Pagani I."/>
            <person name="Mattes T."/>
            <person name="Holmes A."/>
            <person name="Rutledge P."/>
            <person name="Paulsen I."/>
            <person name="Coleman N."/>
            <person name="Woyke T."/>
        </authorList>
    </citation>
    <scope>NUCLEOTIDE SEQUENCE [LARGE SCALE GENOMIC DNA]</scope>
    <source>
        <strain evidence="9 10">NBB4</strain>
    </source>
</reference>
<comment type="catalytic activity">
    <reaction evidence="6">
        <text>a 4-saturated-(3S)-3-hydroxyacyl-CoA = a (3E)-enoyl-CoA + H2O</text>
        <dbReference type="Rhea" id="RHEA:20724"/>
        <dbReference type="ChEBI" id="CHEBI:15377"/>
        <dbReference type="ChEBI" id="CHEBI:58521"/>
        <dbReference type="ChEBI" id="CHEBI:137480"/>
        <dbReference type="EC" id="4.2.1.17"/>
    </reaction>
</comment>
<keyword evidence="3" id="KW-0276">Fatty acid metabolism</keyword>
<dbReference type="Proteomes" id="UP000006057">
    <property type="component" value="Chromosome"/>
</dbReference>
<dbReference type="PROSITE" id="PS00166">
    <property type="entry name" value="ENOYL_COA_HYDRATASE"/>
    <property type="match status" value="1"/>
</dbReference>
<name>I4BQP4_MYCCN</name>
<dbReference type="SUPFAM" id="SSF52096">
    <property type="entry name" value="ClpP/crotonase"/>
    <property type="match status" value="1"/>
</dbReference>
<dbReference type="AlphaFoldDB" id="I4BQP4"/>
<evidence type="ECO:0000313" key="9">
    <source>
        <dbReference type="EMBL" id="AFM19601.1"/>
    </source>
</evidence>
<protein>
    <submittedName>
        <fullName evidence="9">Enoyl-CoA hydratase/carnithine racemase</fullName>
    </submittedName>
</protein>
<dbReference type="HOGENOM" id="CLU_009834_7_6_11"/>
<dbReference type="OrthoDB" id="9775794at2"/>
<evidence type="ECO:0000256" key="8">
    <source>
        <dbReference type="SAM" id="Phobius"/>
    </source>
</evidence>
<evidence type="ECO:0000256" key="4">
    <source>
        <dbReference type="ARBA" id="ARBA00023098"/>
    </source>
</evidence>
<accession>I4BQP4</accession>
<sequence>MNRRSRQGRVPSRAADLALQTLSLTQRGRVLTAVFADPPNHFLSLRLVKDMDRLSAAVDRDDSVGAVVLTGTGDKFVSHSEPDQVRLFFEMSPPPLPARLLQYSIRANNAALRIPAVRALTEKRGGDWGSGIVYSALLKRTNIRMNGSGVVYIAAINGVALGGGFELALSCDLRLAADDDRVRIGLIEILAGLIPGGGGTRRLVRMLGPARALEHMVEGRPLTPREAVQQGLVHRIGPAVDLLDDAHRIAERLACRSPHAVAALKRAIYFDDHGDLSTAMDSELARFISTGRNPGKRAVAEAFEADLDRLGDSPFVADIQPWLDGSVQRRRTP</sequence>
<feature type="transmembrane region" description="Helical" evidence="8">
    <location>
        <begin position="149"/>
        <end position="169"/>
    </location>
</feature>
<dbReference type="Pfam" id="PF00378">
    <property type="entry name" value="ECH_1"/>
    <property type="match status" value="1"/>
</dbReference>
<dbReference type="PATRIC" id="fig|710421.3.peg.4891"/>
<dbReference type="PANTHER" id="PTHR11941">
    <property type="entry name" value="ENOYL-COA HYDRATASE-RELATED"/>
    <property type="match status" value="1"/>
</dbReference>
<dbReference type="eggNOG" id="COG1024">
    <property type="taxonomic scope" value="Bacteria"/>
</dbReference>
<dbReference type="InterPro" id="IPR018376">
    <property type="entry name" value="Enoyl-CoA_hyd/isom_CS"/>
</dbReference>
<evidence type="ECO:0000313" key="10">
    <source>
        <dbReference type="Proteomes" id="UP000006057"/>
    </source>
</evidence>
<dbReference type="CDD" id="cd06558">
    <property type="entry name" value="crotonase-like"/>
    <property type="match status" value="1"/>
</dbReference>
<dbReference type="PANTHER" id="PTHR11941:SF54">
    <property type="entry name" value="ENOYL-COA HYDRATASE, MITOCHONDRIAL"/>
    <property type="match status" value="1"/>
</dbReference>
<evidence type="ECO:0000256" key="1">
    <source>
        <dbReference type="ARBA" id="ARBA00002994"/>
    </source>
</evidence>
<comment type="catalytic activity">
    <reaction evidence="5">
        <text>a (3S)-3-hydroxyacyl-CoA = a (2E)-enoyl-CoA + H2O</text>
        <dbReference type="Rhea" id="RHEA:16105"/>
        <dbReference type="ChEBI" id="CHEBI:15377"/>
        <dbReference type="ChEBI" id="CHEBI:57318"/>
        <dbReference type="ChEBI" id="CHEBI:58856"/>
        <dbReference type="EC" id="4.2.1.17"/>
    </reaction>
</comment>
<evidence type="ECO:0000256" key="7">
    <source>
        <dbReference type="RuleBase" id="RU003707"/>
    </source>
</evidence>
<dbReference type="STRING" id="710421.Mycch_4908"/>
<evidence type="ECO:0000256" key="5">
    <source>
        <dbReference type="ARBA" id="ARBA00023709"/>
    </source>
</evidence>
<comment type="function">
    <text evidence="1">Could possibly oxidize fatty acids using specific components.</text>
</comment>
<dbReference type="GO" id="GO:0004300">
    <property type="term" value="F:enoyl-CoA hydratase activity"/>
    <property type="evidence" value="ECO:0007669"/>
    <property type="project" value="UniProtKB-EC"/>
</dbReference>
<keyword evidence="10" id="KW-1185">Reference proteome</keyword>
<dbReference type="Gene3D" id="3.90.226.10">
    <property type="entry name" value="2-enoyl-CoA Hydratase, Chain A, domain 1"/>
    <property type="match status" value="1"/>
</dbReference>
<gene>
    <name evidence="9" type="ordered locus">Mycch_4908</name>
</gene>
<keyword evidence="8" id="KW-0472">Membrane</keyword>
<evidence type="ECO:0000256" key="2">
    <source>
        <dbReference type="ARBA" id="ARBA00005254"/>
    </source>
</evidence>
<keyword evidence="8" id="KW-0812">Transmembrane</keyword>
<dbReference type="EMBL" id="CP003053">
    <property type="protein sequence ID" value="AFM19601.1"/>
    <property type="molecule type" value="Genomic_DNA"/>
</dbReference>
<evidence type="ECO:0000256" key="6">
    <source>
        <dbReference type="ARBA" id="ARBA00023717"/>
    </source>
</evidence>
<dbReference type="InterPro" id="IPR001753">
    <property type="entry name" value="Enoyl-CoA_hydra/iso"/>
</dbReference>
<dbReference type="KEGG" id="mcb:Mycch_4908"/>
<dbReference type="InterPro" id="IPR029045">
    <property type="entry name" value="ClpP/crotonase-like_dom_sf"/>
</dbReference>
<dbReference type="GO" id="GO:0006635">
    <property type="term" value="P:fatty acid beta-oxidation"/>
    <property type="evidence" value="ECO:0007669"/>
    <property type="project" value="TreeGrafter"/>
</dbReference>